<reference evidence="2" key="1">
    <citation type="submission" date="2014-05" db="EMBL/GenBank/DDBJ databases">
        <title>The transcriptome of the halophilic microalga Tetraselmis sp. GSL018 isolated from the Great Salt Lake, Utah.</title>
        <authorList>
            <person name="Jinkerson R.E."/>
            <person name="D'Adamo S."/>
            <person name="Posewitz M.C."/>
        </authorList>
    </citation>
    <scope>NUCLEOTIDE SEQUENCE</scope>
    <source>
        <strain evidence="2">GSL018</strain>
    </source>
</reference>
<sequence length="104" mass="11134">MSARADLKSQTAASHETRNFETGRNVPCRILPEPQGCVLAMQESLRATTTSSSRGRPRSSMRPPRPRTETPWAPSTPRARSPQTGTATPHDLLGADVVGGLAQA</sequence>
<evidence type="ECO:0000256" key="1">
    <source>
        <dbReference type="SAM" id="MobiDB-lite"/>
    </source>
</evidence>
<accession>A0A061R3L7</accession>
<dbReference type="AlphaFoldDB" id="A0A061R3L7"/>
<evidence type="ECO:0000313" key="2">
    <source>
        <dbReference type="EMBL" id="JAC67512.1"/>
    </source>
</evidence>
<feature type="region of interest" description="Disordered" evidence="1">
    <location>
        <begin position="1"/>
        <end position="28"/>
    </location>
</feature>
<gene>
    <name evidence="2" type="ORF">TSPGSL018_10976</name>
</gene>
<feature type="region of interest" description="Disordered" evidence="1">
    <location>
        <begin position="40"/>
        <end position="104"/>
    </location>
</feature>
<organism evidence="2">
    <name type="scientific">Tetraselmis sp. GSL018</name>
    <dbReference type="NCBI Taxonomy" id="582737"/>
    <lineage>
        <taxon>Eukaryota</taxon>
        <taxon>Viridiplantae</taxon>
        <taxon>Chlorophyta</taxon>
        <taxon>core chlorophytes</taxon>
        <taxon>Chlorodendrophyceae</taxon>
        <taxon>Chlorodendrales</taxon>
        <taxon>Chlorodendraceae</taxon>
        <taxon>Tetraselmis</taxon>
    </lineage>
</organism>
<feature type="compositionally biased region" description="Low complexity" evidence="1">
    <location>
        <begin position="46"/>
        <end position="62"/>
    </location>
</feature>
<proteinExistence type="predicted"/>
<dbReference type="EMBL" id="GBEZ01018984">
    <property type="protein sequence ID" value="JAC67512.1"/>
    <property type="molecule type" value="Transcribed_RNA"/>
</dbReference>
<protein>
    <submittedName>
        <fullName evidence="2">Uncharacterized protein</fullName>
    </submittedName>
</protein>
<name>A0A061R3L7_9CHLO</name>